<dbReference type="AlphaFoldDB" id="A0A2K9MJ90"/>
<evidence type="ECO:0000313" key="2">
    <source>
        <dbReference type="Proteomes" id="UP000234882"/>
    </source>
</evidence>
<dbReference type="Proteomes" id="UP000234882">
    <property type="component" value="Chromosome"/>
</dbReference>
<dbReference type="SUPFAM" id="SSF53756">
    <property type="entry name" value="UDP-Glycosyltransferase/glycogen phosphorylase"/>
    <property type="match status" value="1"/>
</dbReference>
<proteinExistence type="predicted"/>
<gene>
    <name evidence="1" type="ORF">CYR75_13090</name>
</gene>
<dbReference type="RefSeq" id="WP_101500441.1">
    <property type="nucleotide sequence ID" value="NZ_CP025583.1"/>
</dbReference>
<dbReference type="EMBL" id="CP025583">
    <property type="protein sequence ID" value="AUM75096.1"/>
    <property type="molecule type" value="Genomic_DNA"/>
</dbReference>
<keyword evidence="2" id="KW-1185">Reference proteome</keyword>
<keyword evidence="1" id="KW-0808">Transferase</keyword>
<dbReference type="Pfam" id="PF13692">
    <property type="entry name" value="Glyco_trans_1_4"/>
    <property type="match status" value="1"/>
</dbReference>
<protein>
    <submittedName>
        <fullName evidence="1">Glycosyl transferase</fullName>
    </submittedName>
</protein>
<organism evidence="1 2">
    <name type="scientific">Paracoccus jeotgali</name>
    <dbReference type="NCBI Taxonomy" id="2065379"/>
    <lineage>
        <taxon>Bacteria</taxon>
        <taxon>Pseudomonadati</taxon>
        <taxon>Pseudomonadota</taxon>
        <taxon>Alphaproteobacteria</taxon>
        <taxon>Rhodobacterales</taxon>
        <taxon>Paracoccaceae</taxon>
        <taxon>Paracoccus</taxon>
    </lineage>
</organism>
<reference evidence="2" key="1">
    <citation type="submission" date="2017-12" db="EMBL/GenBank/DDBJ databases">
        <title>Genomic analysis of Paracoccus sp. CBA4604.</title>
        <authorList>
            <person name="Roh S.W."/>
            <person name="Kim J.Y."/>
            <person name="Kim J.S."/>
        </authorList>
    </citation>
    <scope>NUCLEOTIDE SEQUENCE [LARGE SCALE GENOMIC DNA]</scope>
    <source>
        <strain evidence="2">CBA4604</strain>
    </source>
</reference>
<evidence type="ECO:0000313" key="1">
    <source>
        <dbReference type="EMBL" id="AUM75096.1"/>
    </source>
</evidence>
<name>A0A2K9MJ90_9RHOB</name>
<dbReference type="PANTHER" id="PTHR12526">
    <property type="entry name" value="GLYCOSYLTRANSFERASE"/>
    <property type="match status" value="1"/>
</dbReference>
<dbReference type="KEGG" id="paru:CYR75_13090"/>
<dbReference type="OrthoDB" id="7527830at2"/>
<sequence length="527" mass="57541">MTDLPGAAALTDAAIFDAEFYAAQLPQRPDDPLAHFLTEGDRSGLDPSPYFSTSDYKQRYPDWQESGAATAVEDMLTRIGRGEMRQPHPMIDPEFYLSTHPDLSGLGAEAALHFIRHGDAEGRRPSVLFDPRFYARRYLLTGETHAFRHFATVGRAQGFLPRPVPRTTEESRARMEALLSPLTRPMLFVAHDAQPAGVPILTLDLARHAMQRGFQPVFLLDRGGPLSQRFVAMAPTVILVEGWDLDGLVQALPPELPALVNSAAAAPLAVRLAPRCRSLVLIHEMPAYLHAQNLIAPLQQARDAGAELVASFDAMAAGLQAELGPMQVIQPGIMLPPLDLASARRTRRLIGRPKALFIGAGHADHRKGFDLFLQAAQALQQELPGARFVWLGNLDQWAGELAREAIAAGLDLHLPGFVEDYTSWYRLADAYLLTSRQDPGPATAVHAAAMGAKVVAYDHDIALKDRIPPHGEIVAAGDLAGYVKACLAGVDEPATRRRARRRYVRAHSDMGGYFSRLADALTRAQAN</sequence>
<accession>A0A2K9MJ90</accession>
<dbReference type="Gene3D" id="3.40.50.2000">
    <property type="entry name" value="Glycogen Phosphorylase B"/>
    <property type="match status" value="1"/>
</dbReference>
<dbReference type="GO" id="GO:0016740">
    <property type="term" value="F:transferase activity"/>
    <property type="evidence" value="ECO:0007669"/>
    <property type="project" value="UniProtKB-KW"/>
</dbReference>